<dbReference type="SUPFAM" id="SSF53756">
    <property type="entry name" value="UDP-Glycosyltransferase/glycogen phosphorylase"/>
    <property type="match status" value="1"/>
</dbReference>
<keyword evidence="1" id="KW-0328">Glycosyltransferase</keyword>
<name>A0A2P6PM10_ROSCH</name>
<dbReference type="Gramene" id="PRQ22968">
    <property type="protein sequence ID" value="PRQ22968"/>
    <property type="gene ID" value="RchiOBHm_Chr6g0256071"/>
</dbReference>
<dbReference type="GO" id="GO:0047893">
    <property type="term" value="F:flavonol 3-O-glucosyltransferase activity"/>
    <property type="evidence" value="ECO:0007669"/>
    <property type="project" value="UniProtKB-EC"/>
</dbReference>
<protein>
    <submittedName>
        <fullName evidence="1">Putative flavonol 3-O-glucosyltransferase</fullName>
        <ecNumber evidence="1">2.4.1.91</ecNumber>
    </submittedName>
</protein>
<gene>
    <name evidence="1" type="ORF">RchiOBHm_Chr6g0256071</name>
</gene>
<comment type="caution">
    <text evidence="1">The sequence shown here is derived from an EMBL/GenBank/DDBJ whole genome shotgun (WGS) entry which is preliminary data.</text>
</comment>
<keyword evidence="1" id="KW-0808">Transferase</keyword>
<sequence>MEGKFFIATSLLEPQLEQILDEHRPHCLVADAFFPFATDVAAKFGIPRLYFHGTGFFPLCASLSVMIYQPNRKLSTDS</sequence>
<dbReference type="Gene3D" id="3.40.50.2000">
    <property type="entry name" value="Glycogen Phosphorylase B"/>
    <property type="match status" value="1"/>
</dbReference>
<dbReference type="EMBL" id="PDCK01000044">
    <property type="protein sequence ID" value="PRQ22968.1"/>
    <property type="molecule type" value="Genomic_DNA"/>
</dbReference>
<organism evidence="1 2">
    <name type="scientific">Rosa chinensis</name>
    <name type="common">China rose</name>
    <dbReference type="NCBI Taxonomy" id="74649"/>
    <lineage>
        <taxon>Eukaryota</taxon>
        <taxon>Viridiplantae</taxon>
        <taxon>Streptophyta</taxon>
        <taxon>Embryophyta</taxon>
        <taxon>Tracheophyta</taxon>
        <taxon>Spermatophyta</taxon>
        <taxon>Magnoliopsida</taxon>
        <taxon>eudicotyledons</taxon>
        <taxon>Gunneridae</taxon>
        <taxon>Pentapetalae</taxon>
        <taxon>rosids</taxon>
        <taxon>fabids</taxon>
        <taxon>Rosales</taxon>
        <taxon>Rosaceae</taxon>
        <taxon>Rosoideae</taxon>
        <taxon>Rosoideae incertae sedis</taxon>
        <taxon>Rosa</taxon>
    </lineage>
</organism>
<evidence type="ECO:0000313" key="1">
    <source>
        <dbReference type="EMBL" id="PRQ22968.1"/>
    </source>
</evidence>
<accession>A0A2P6PM10</accession>
<evidence type="ECO:0000313" key="2">
    <source>
        <dbReference type="Proteomes" id="UP000238479"/>
    </source>
</evidence>
<reference evidence="1 2" key="1">
    <citation type="journal article" date="2018" name="Nat. Genet.">
        <title>The Rosa genome provides new insights in the design of modern roses.</title>
        <authorList>
            <person name="Bendahmane M."/>
        </authorList>
    </citation>
    <scope>NUCLEOTIDE SEQUENCE [LARGE SCALE GENOMIC DNA]</scope>
    <source>
        <strain evidence="2">cv. Old Blush</strain>
    </source>
</reference>
<dbReference type="Proteomes" id="UP000238479">
    <property type="component" value="Chromosome 6"/>
</dbReference>
<dbReference type="AlphaFoldDB" id="A0A2P6PM10"/>
<proteinExistence type="predicted"/>
<keyword evidence="2" id="KW-1185">Reference proteome</keyword>
<dbReference type="STRING" id="74649.A0A2P6PM10"/>
<dbReference type="EC" id="2.4.1.91" evidence="1"/>